<dbReference type="GO" id="GO:0055085">
    <property type="term" value="P:transmembrane transport"/>
    <property type="evidence" value="ECO:0007669"/>
    <property type="project" value="InterPro"/>
</dbReference>
<accession>A0A1H8IYA1</accession>
<comment type="subcellular location">
    <subcellularLocation>
        <location evidence="1 7">Cell membrane</location>
        <topology evidence="1 7">Multi-pass membrane protein</topology>
    </subcellularLocation>
</comment>
<reference evidence="10 11" key="1">
    <citation type="submission" date="2016-10" db="EMBL/GenBank/DDBJ databases">
        <authorList>
            <person name="de Groot N.N."/>
        </authorList>
    </citation>
    <scope>NUCLEOTIDE SEQUENCE [LARGE SCALE GENOMIC DNA]</scope>
    <source>
        <strain evidence="10 11">DSM 43357</strain>
    </source>
</reference>
<feature type="transmembrane region" description="Helical" evidence="7">
    <location>
        <begin position="74"/>
        <end position="98"/>
    </location>
</feature>
<dbReference type="Pfam" id="PF00528">
    <property type="entry name" value="BPD_transp_1"/>
    <property type="match status" value="1"/>
</dbReference>
<evidence type="ECO:0000256" key="7">
    <source>
        <dbReference type="RuleBase" id="RU363032"/>
    </source>
</evidence>
<dbReference type="GO" id="GO:0005886">
    <property type="term" value="C:plasma membrane"/>
    <property type="evidence" value="ECO:0007669"/>
    <property type="project" value="UniProtKB-SubCell"/>
</dbReference>
<feature type="domain" description="ABC transmembrane type-1" evidence="9">
    <location>
        <begin position="71"/>
        <end position="262"/>
    </location>
</feature>
<gene>
    <name evidence="10" type="ORF">SAMN05660976_08176</name>
</gene>
<dbReference type="InterPro" id="IPR035906">
    <property type="entry name" value="MetI-like_sf"/>
</dbReference>
<feature type="transmembrane region" description="Helical" evidence="7">
    <location>
        <begin position="192"/>
        <end position="215"/>
    </location>
</feature>
<dbReference type="PANTHER" id="PTHR43386:SF1">
    <property type="entry name" value="D,D-DIPEPTIDE TRANSPORT SYSTEM PERMEASE PROTEIN DDPC-RELATED"/>
    <property type="match status" value="1"/>
</dbReference>
<dbReference type="PROSITE" id="PS50928">
    <property type="entry name" value="ABC_TM1"/>
    <property type="match status" value="1"/>
</dbReference>
<dbReference type="CDD" id="cd06261">
    <property type="entry name" value="TM_PBP2"/>
    <property type="match status" value="1"/>
</dbReference>
<dbReference type="Gene3D" id="1.10.3720.10">
    <property type="entry name" value="MetI-like"/>
    <property type="match status" value="1"/>
</dbReference>
<dbReference type="STRING" id="46177.SAMN05660976_08176"/>
<comment type="similarity">
    <text evidence="7">Belongs to the binding-protein-dependent transport system permease family.</text>
</comment>
<evidence type="ECO:0000313" key="10">
    <source>
        <dbReference type="EMBL" id="SEN72907.1"/>
    </source>
</evidence>
<keyword evidence="4 7" id="KW-0812">Transmembrane</keyword>
<protein>
    <submittedName>
        <fullName evidence="10">Peptide/nickel transport system permease protein</fullName>
    </submittedName>
</protein>
<evidence type="ECO:0000313" key="11">
    <source>
        <dbReference type="Proteomes" id="UP000198953"/>
    </source>
</evidence>
<feature type="transmembrane region" description="Helical" evidence="7">
    <location>
        <begin position="241"/>
        <end position="266"/>
    </location>
</feature>
<evidence type="ECO:0000256" key="1">
    <source>
        <dbReference type="ARBA" id="ARBA00004651"/>
    </source>
</evidence>
<keyword evidence="6 7" id="KW-0472">Membrane</keyword>
<evidence type="ECO:0000256" key="3">
    <source>
        <dbReference type="ARBA" id="ARBA00022475"/>
    </source>
</evidence>
<keyword evidence="5 7" id="KW-1133">Transmembrane helix</keyword>
<dbReference type="InterPro" id="IPR000515">
    <property type="entry name" value="MetI-like"/>
</dbReference>
<evidence type="ECO:0000256" key="4">
    <source>
        <dbReference type="ARBA" id="ARBA00022692"/>
    </source>
</evidence>
<dbReference type="OrthoDB" id="6637947at2"/>
<dbReference type="EMBL" id="FOBF01000034">
    <property type="protein sequence ID" value="SEN72907.1"/>
    <property type="molecule type" value="Genomic_DNA"/>
</dbReference>
<evidence type="ECO:0000259" key="9">
    <source>
        <dbReference type="PROSITE" id="PS50928"/>
    </source>
</evidence>
<sequence length="318" mass="33044">MSQFRFLRRPAIAVAAGVLALTLLVALFAPLLAAGEAGRRVGPVFGGPSSAHLLGLDDAGQDVLSLLLHGARTVLIVGAAASLVAVLIGCAVGVLAGYAGGWVDTVLMRVTDYFLVVPALPFMIVVAAIWGPSLDHIILVIGLLSWTQMARLTRAQTMSLRERGYIVRARGLGSSHLRIVTRHLLPHLTPLVVANAALTVATAIFAEAALAFLGLGDPTSVSWGRMIEHAFSRSALSAGAWWAFVPPGLCIAAVVVACSVIGQGVAEIANPQLQRDHLPPRRVRLRATPAGGGEDDGGGSESGPRLSGRTAATVMEES</sequence>
<dbReference type="RefSeq" id="WP_063792343.1">
    <property type="nucleotide sequence ID" value="NZ_BBZG01000006.1"/>
</dbReference>
<evidence type="ECO:0000256" key="6">
    <source>
        <dbReference type="ARBA" id="ARBA00023136"/>
    </source>
</evidence>
<dbReference type="AlphaFoldDB" id="A0A1H8IYA1"/>
<dbReference type="InterPro" id="IPR050366">
    <property type="entry name" value="BP-dependent_transpt_permease"/>
</dbReference>
<keyword evidence="2 7" id="KW-0813">Transport</keyword>
<dbReference type="PANTHER" id="PTHR43386">
    <property type="entry name" value="OLIGOPEPTIDE TRANSPORT SYSTEM PERMEASE PROTEIN APPC"/>
    <property type="match status" value="1"/>
</dbReference>
<feature type="region of interest" description="Disordered" evidence="8">
    <location>
        <begin position="279"/>
        <end position="318"/>
    </location>
</feature>
<evidence type="ECO:0000256" key="5">
    <source>
        <dbReference type="ARBA" id="ARBA00022989"/>
    </source>
</evidence>
<keyword evidence="11" id="KW-1185">Reference proteome</keyword>
<organism evidence="10 11">
    <name type="scientific">Nonomuraea pusilla</name>
    <dbReference type="NCBI Taxonomy" id="46177"/>
    <lineage>
        <taxon>Bacteria</taxon>
        <taxon>Bacillati</taxon>
        <taxon>Actinomycetota</taxon>
        <taxon>Actinomycetes</taxon>
        <taxon>Streptosporangiales</taxon>
        <taxon>Streptosporangiaceae</taxon>
        <taxon>Nonomuraea</taxon>
    </lineage>
</organism>
<name>A0A1H8IYA1_9ACTN</name>
<dbReference type="Proteomes" id="UP000198953">
    <property type="component" value="Unassembled WGS sequence"/>
</dbReference>
<proteinExistence type="inferred from homology"/>
<dbReference type="SUPFAM" id="SSF161098">
    <property type="entry name" value="MetI-like"/>
    <property type="match status" value="1"/>
</dbReference>
<evidence type="ECO:0000256" key="2">
    <source>
        <dbReference type="ARBA" id="ARBA00022448"/>
    </source>
</evidence>
<evidence type="ECO:0000256" key="8">
    <source>
        <dbReference type="SAM" id="MobiDB-lite"/>
    </source>
</evidence>
<keyword evidence="3" id="KW-1003">Cell membrane</keyword>